<protein>
    <recommendedName>
        <fullName evidence="3">NAD(P)-binding domain-containing protein</fullName>
    </recommendedName>
</protein>
<gene>
    <name evidence="1" type="ORF">PV662_46505</name>
</gene>
<name>A0ABU4NY20_9ACTN</name>
<dbReference type="Proteomes" id="UP001271274">
    <property type="component" value="Unassembled WGS sequence"/>
</dbReference>
<evidence type="ECO:0008006" key="3">
    <source>
        <dbReference type="Google" id="ProtNLM"/>
    </source>
</evidence>
<dbReference type="RefSeq" id="WP_234360639.1">
    <property type="nucleotide sequence ID" value="NZ_JARAUR010000019.1"/>
</dbReference>
<proteinExistence type="predicted"/>
<evidence type="ECO:0000313" key="2">
    <source>
        <dbReference type="Proteomes" id="UP001271274"/>
    </source>
</evidence>
<dbReference type="InterPro" id="IPR036291">
    <property type="entry name" value="NAD(P)-bd_dom_sf"/>
</dbReference>
<comment type="caution">
    <text evidence="1">The sequence shown here is derived from an EMBL/GenBank/DDBJ whole genome shotgun (WGS) entry which is preliminary data.</text>
</comment>
<accession>A0ABU4NY20</accession>
<reference evidence="1 2" key="1">
    <citation type="journal article" date="2023" name="Microb. Genom.">
        <title>Mesoterricola silvestris gen. nov., sp. nov., Mesoterricola sediminis sp. nov., Geothrix oryzae sp. nov., Geothrix edaphica sp. nov., Geothrix rubra sp. nov., and Geothrix limicola sp. nov., six novel members of Acidobacteriota isolated from soils.</title>
        <authorList>
            <person name="Weisberg A.J."/>
            <person name="Pearce E."/>
            <person name="Kramer C.G."/>
            <person name="Chang J.H."/>
            <person name="Clarke C.R."/>
        </authorList>
    </citation>
    <scope>NUCLEOTIDE SEQUENCE [LARGE SCALE GENOMIC DNA]</scope>
    <source>
        <strain evidence="1 2">ID09-01A</strain>
    </source>
</reference>
<keyword evidence="2" id="KW-1185">Reference proteome</keyword>
<sequence length="45" mass="4790">MTNLLILGGSGRTGIHVLTQAAARGHRVARWYATPTPSRLRSASS</sequence>
<evidence type="ECO:0000313" key="1">
    <source>
        <dbReference type="EMBL" id="MDX3707007.1"/>
    </source>
</evidence>
<dbReference type="EMBL" id="JARAYU010000039">
    <property type="protein sequence ID" value="MDX3707007.1"/>
    <property type="molecule type" value="Genomic_DNA"/>
</dbReference>
<dbReference type="SUPFAM" id="SSF51735">
    <property type="entry name" value="NAD(P)-binding Rossmann-fold domains"/>
    <property type="match status" value="1"/>
</dbReference>
<organism evidence="1 2">
    <name type="scientific">Streptomyces europaeiscabiei</name>
    <dbReference type="NCBI Taxonomy" id="146819"/>
    <lineage>
        <taxon>Bacteria</taxon>
        <taxon>Bacillati</taxon>
        <taxon>Actinomycetota</taxon>
        <taxon>Actinomycetes</taxon>
        <taxon>Kitasatosporales</taxon>
        <taxon>Streptomycetaceae</taxon>
        <taxon>Streptomyces</taxon>
    </lineage>
</organism>